<dbReference type="EMBL" id="ALNK01000015">
    <property type="protein sequence ID" value="EJU23458.1"/>
    <property type="molecule type" value="Genomic_DNA"/>
</dbReference>
<comment type="catalytic activity">
    <reaction evidence="1">
        <text>ATP + protein L-histidine = ADP + protein N-phospho-L-histidine.</text>
        <dbReference type="EC" id="2.7.13.3"/>
    </reaction>
</comment>
<keyword evidence="3" id="KW-0808">Transferase</keyword>
<dbReference type="InterPro" id="IPR050482">
    <property type="entry name" value="Sensor_HK_TwoCompSys"/>
</dbReference>
<dbReference type="GO" id="GO:0004673">
    <property type="term" value="F:protein histidine kinase activity"/>
    <property type="evidence" value="ECO:0007669"/>
    <property type="project" value="UniProtKB-EC"/>
</dbReference>
<dbReference type="EC" id="2.7.13.3" evidence="2"/>
<evidence type="ECO:0000256" key="6">
    <source>
        <dbReference type="SAM" id="Phobius"/>
    </source>
</evidence>
<evidence type="ECO:0000256" key="2">
    <source>
        <dbReference type="ARBA" id="ARBA00012438"/>
    </source>
</evidence>
<dbReference type="InterPro" id="IPR036890">
    <property type="entry name" value="HATPase_C_sf"/>
</dbReference>
<accession>J6HLW5</accession>
<dbReference type="SUPFAM" id="SSF55874">
    <property type="entry name" value="ATPase domain of HSP90 chaperone/DNA topoisomerase II/histidine kinase"/>
    <property type="match status" value="1"/>
</dbReference>
<dbReference type="InterPro" id="IPR003594">
    <property type="entry name" value="HATPase_dom"/>
</dbReference>
<dbReference type="Proteomes" id="UP000005244">
    <property type="component" value="Unassembled WGS sequence"/>
</dbReference>
<evidence type="ECO:0000313" key="8">
    <source>
        <dbReference type="EMBL" id="EJU23458.1"/>
    </source>
</evidence>
<feature type="transmembrane region" description="Helical" evidence="6">
    <location>
        <begin position="12"/>
        <end position="32"/>
    </location>
</feature>
<organism evidence="8 9">
    <name type="scientific">Peptoanaerobacter stomatis</name>
    <dbReference type="NCBI Taxonomy" id="796937"/>
    <lineage>
        <taxon>Bacteria</taxon>
        <taxon>Bacillati</taxon>
        <taxon>Bacillota</taxon>
        <taxon>Clostridia</taxon>
        <taxon>Peptostreptococcales</taxon>
        <taxon>Filifactoraceae</taxon>
        <taxon>Peptoanaerobacter</taxon>
    </lineage>
</organism>
<dbReference type="AlphaFoldDB" id="J6HLW5"/>
<comment type="caution">
    <text evidence="8">The sequence shown here is derived from an EMBL/GenBank/DDBJ whole genome shotgun (WGS) entry which is preliminary data.</text>
</comment>
<name>J6HLW5_9FIRM</name>
<dbReference type="GO" id="GO:0000160">
    <property type="term" value="P:phosphorelay signal transduction system"/>
    <property type="evidence" value="ECO:0007669"/>
    <property type="project" value="UniProtKB-KW"/>
</dbReference>
<evidence type="ECO:0000256" key="1">
    <source>
        <dbReference type="ARBA" id="ARBA00000085"/>
    </source>
</evidence>
<keyword evidence="9" id="KW-1185">Reference proteome</keyword>
<protein>
    <recommendedName>
        <fullName evidence="2">histidine kinase</fullName>
        <ecNumber evidence="2">2.7.13.3</ecNumber>
    </recommendedName>
</protein>
<dbReference type="PANTHER" id="PTHR24421:SF10">
    <property type="entry name" value="NITRATE_NITRITE SENSOR PROTEIN NARQ"/>
    <property type="match status" value="1"/>
</dbReference>
<dbReference type="PANTHER" id="PTHR24421">
    <property type="entry name" value="NITRATE/NITRITE SENSOR PROTEIN NARX-RELATED"/>
    <property type="match status" value="1"/>
</dbReference>
<evidence type="ECO:0000256" key="3">
    <source>
        <dbReference type="ARBA" id="ARBA00022679"/>
    </source>
</evidence>
<proteinExistence type="predicted"/>
<dbReference type="Gene3D" id="3.30.565.10">
    <property type="entry name" value="Histidine kinase-like ATPase, C-terminal domain"/>
    <property type="match status" value="1"/>
</dbReference>
<evidence type="ECO:0000313" key="9">
    <source>
        <dbReference type="Proteomes" id="UP000005244"/>
    </source>
</evidence>
<evidence type="ECO:0000256" key="4">
    <source>
        <dbReference type="ARBA" id="ARBA00022777"/>
    </source>
</evidence>
<feature type="domain" description="Histidine kinase/HSP90-like ATPase" evidence="7">
    <location>
        <begin position="270"/>
        <end position="352"/>
    </location>
</feature>
<keyword evidence="4" id="KW-0418">Kinase</keyword>
<keyword evidence="6" id="KW-1133">Transmembrane helix</keyword>
<evidence type="ECO:0000259" key="7">
    <source>
        <dbReference type="Pfam" id="PF02518"/>
    </source>
</evidence>
<keyword evidence="6" id="KW-0472">Membrane</keyword>
<keyword evidence="5" id="KW-0902">Two-component regulatory system</keyword>
<sequence length="355" mass="41225">MYIKLSKLPSIIYIIVALLFIIYSFFKLYYIFRYKKSSINISSIKESVDVFPKGLLFADKNGILLLVNTCMYELSLDILDCMPQDLHSFWKSLKSGDLKEGVKRVVFRDNLLIRTNDQKTWTFVKNQIDTDMGEITQISATDTSESAELYDKIKKENIELVEVNKRFKSYAKNINNLVAQEERLNTKIRIHDELGQVLLRTKYYITKDIDYNRIKELFEIWKNSVDILRHEVEIEKKSPLTYLMETARDVGVNITISGDAFQDESVEEMITLLSSEILTNAVKHSKAQNMYIDVKYKMNKYTVIFTNDGIQPTYPITERGGLSNMRKKIERIGGTIKVESIPIFKITIKIPTDNI</sequence>
<keyword evidence="6" id="KW-0812">Transmembrane</keyword>
<evidence type="ECO:0000256" key="5">
    <source>
        <dbReference type="ARBA" id="ARBA00023012"/>
    </source>
</evidence>
<dbReference type="Pfam" id="PF02518">
    <property type="entry name" value="HATPase_c"/>
    <property type="match status" value="1"/>
</dbReference>
<gene>
    <name evidence="8" type="ORF">HMPREF1143_2232</name>
</gene>
<reference evidence="8 9" key="1">
    <citation type="submission" date="2012-07" db="EMBL/GenBank/DDBJ databases">
        <authorList>
            <person name="Durkin A.S."/>
            <person name="McCorrison J."/>
            <person name="Torralba M."/>
            <person name="Gillis M."/>
            <person name="Methe B."/>
            <person name="Sutton G."/>
            <person name="Nelson K.E."/>
        </authorList>
    </citation>
    <scope>NUCLEOTIDE SEQUENCE [LARGE SCALE GENOMIC DNA]</scope>
    <source>
        <strain evidence="8 9">OBRC8</strain>
    </source>
</reference>